<accession>A0ABD2CPX4</accession>
<evidence type="ECO:0000313" key="2">
    <source>
        <dbReference type="Proteomes" id="UP001607303"/>
    </source>
</evidence>
<sequence>MDNGRNAILVYEVLGNIGAFSFARREGKIILVVLSLVPGLVEESSQLGANDVTAGQNLRSFIACARAGAAVIPACTHYMDGKNGKWANAWD</sequence>
<protein>
    <submittedName>
        <fullName evidence="1">Uncharacterized protein</fullName>
    </submittedName>
</protein>
<evidence type="ECO:0000313" key="1">
    <source>
        <dbReference type="EMBL" id="KAL2747170.1"/>
    </source>
</evidence>
<name>A0ABD2CPX4_VESMC</name>
<dbReference type="AlphaFoldDB" id="A0ABD2CPX4"/>
<keyword evidence="2" id="KW-1185">Reference proteome</keyword>
<dbReference type="EMBL" id="JAYRBN010000037">
    <property type="protein sequence ID" value="KAL2747170.1"/>
    <property type="molecule type" value="Genomic_DNA"/>
</dbReference>
<dbReference type="Proteomes" id="UP001607303">
    <property type="component" value="Unassembled WGS sequence"/>
</dbReference>
<reference evidence="1 2" key="1">
    <citation type="journal article" date="2024" name="Ann. Entomol. Soc. Am.">
        <title>Genomic analyses of the southern and eastern yellowjacket wasps (Hymenoptera: Vespidae) reveal evolutionary signatures of social life.</title>
        <authorList>
            <person name="Catto M.A."/>
            <person name="Caine P.B."/>
            <person name="Orr S.E."/>
            <person name="Hunt B.G."/>
            <person name="Goodisman M.A.D."/>
        </authorList>
    </citation>
    <scope>NUCLEOTIDE SEQUENCE [LARGE SCALE GENOMIC DNA]</scope>
    <source>
        <strain evidence="1">232</strain>
        <tissue evidence="1">Head and thorax</tissue>
    </source>
</reference>
<gene>
    <name evidence="1" type="ORF">V1477_005540</name>
</gene>
<proteinExistence type="predicted"/>
<comment type="caution">
    <text evidence="1">The sequence shown here is derived from an EMBL/GenBank/DDBJ whole genome shotgun (WGS) entry which is preliminary data.</text>
</comment>
<organism evidence="1 2">
    <name type="scientific">Vespula maculifrons</name>
    <name type="common">Eastern yellow jacket</name>
    <name type="synonym">Wasp</name>
    <dbReference type="NCBI Taxonomy" id="7453"/>
    <lineage>
        <taxon>Eukaryota</taxon>
        <taxon>Metazoa</taxon>
        <taxon>Ecdysozoa</taxon>
        <taxon>Arthropoda</taxon>
        <taxon>Hexapoda</taxon>
        <taxon>Insecta</taxon>
        <taxon>Pterygota</taxon>
        <taxon>Neoptera</taxon>
        <taxon>Endopterygota</taxon>
        <taxon>Hymenoptera</taxon>
        <taxon>Apocrita</taxon>
        <taxon>Aculeata</taxon>
        <taxon>Vespoidea</taxon>
        <taxon>Vespidae</taxon>
        <taxon>Vespinae</taxon>
        <taxon>Vespula</taxon>
    </lineage>
</organism>